<dbReference type="PANTHER" id="PTHR43140">
    <property type="entry name" value="TYPE-1 RESTRICTION ENZYME ECOKI SPECIFICITY PROTEIN"/>
    <property type="match status" value="1"/>
</dbReference>
<name>A0ABZ2J082_9BACT</name>
<keyword evidence="2" id="KW-0680">Restriction system</keyword>
<evidence type="ECO:0000256" key="3">
    <source>
        <dbReference type="ARBA" id="ARBA00023125"/>
    </source>
</evidence>
<evidence type="ECO:0000256" key="4">
    <source>
        <dbReference type="SAM" id="Coils"/>
    </source>
</evidence>
<keyword evidence="6" id="KW-0378">Hydrolase</keyword>
<dbReference type="InterPro" id="IPR000055">
    <property type="entry name" value="Restrct_endonuc_typeI_TRD"/>
</dbReference>
<protein>
    <submittedName>
        <fullName evidence="6">Restriction endonuclease subunit S</fullName>
        <ecNumber evidence="6">3.1.21.-</ecNumber>
    </submittedName>
</protein>
<dbReference type="GO" id="GO:0004519">
    <property type="term" value="F:endonuclease activity"/>
    <property type="evidence" value="ECO:0007669"/>
    <property type="project" value="UniProtKB-KW"/>
</dbReference>
<dbReference type="EMBL" id="CP146609">
    <property type="protein sequence ID" value="WWX23698.1"/>
    <property type="molecule type" value="Genomic_DNA"/>
</dbReference>
<accession>A0ABZ2J082</accession>
<evidence type="ECO:0000259" key="5">
    <source>
        <dbReference type="Pfam" id="PF01420"/>
    </source>
</evidence>
<keyword evidence="6" id="KW-0540">Nuclease</keyword>
<keyword evidence="6" id="KW-0255">Endonuclease</keyword>
<gene>
    <name evidence="6" type="ORF">V8V93_05715</name>
</gene>
<dbReference type="Gene3D" id="3.90.220.20">
    <property type="entry name" value="DNA methylase specificity domains"/>
    <property type="match status" value="2"/>
</dbReference>
<sequence length="399" mass="45061">MIHSNGSWKDFPLGEICENLDSKRIPITKAKRDSGSIPYYGASGIVDYVADYLFDEDLLLVSEDGANLLARTYPIAFSINGKTWVNNHAHVLRFKNHDSQRFVEYYLNSISLEPYVSGMAQPKLNQKKLNSIPVPFPSLPEQQRIVAILDDTFERIDAAIANTEKNLANARELFESYLNDVFSQRGEGWEECPLEELSEKITKGSSPKWQGVAYVDEPGILFITSENVGSGKMLYNKTKYVDESFNDKDSKSILCKGDVLTNIVGASIGRTAVFDRDDLSNINQAVCMIRCIKDKLSNRYLSYLLNSPYFIRFLHDNEIDNARANLSLTFFRELMIPIPSLEVQEELVSKMDAMSEECVTLESLYRRKLQALAELKQSILQKVFAGELTAGTNQEALVN</sequence>
<feature type="domain" description="Type I restriction modification DNA specificity" evidence="5">
    <location>
        <begin position="7"/>
        <end position="156"/>
    </location>
</feature>
<evidence type="ECO:0000256" key="1">
    <source>
        <dbReference type="ARBA" id="ARBA00010923"/>
    </source>
</evidence>
<dbReference type="SUPFAM" id="SSF116734">
    <property type="entry name" value="DNA methylase specificity domain"/>
    <property type="match status" value="2"/>
</dbReference>
<dbReference type="Pfam" id="PF01420">
    <property type="entry name" value="Methylase_S"/>
    <property type="match status" value="2"/>
</dbReference>
<dbReference type="InterPro" id="IPR044946">
    <property type="entry name" value="Restrct_endonuc_typeI_TRD_sf"/>
</dbReference>
<dbReference type="EC" id="3.1.21.-" evidence="6"/>
<dbReference type="CDD" id="cd17262">
    <property type="entry name" value="RMtype1_S_Aco12261I-TRD2-CR2"/>
    <property type="match status" value="1"/>
</dbReference>
<comment type="similarity">
    <text evidence="1">Belongs to the type-I restriction system S methylase family.</text>
</comment>
<evidence type="ECO:0000313" key="7">
    <source>
        <dbReference type="Proteomes" id="UP001385389"/>
    </source>
</evidence>
<dbReference type="Proteomes" id="UP001385389">
    <property type="component" value="Chromosome"/>
</dbReference>
<keyword evidence="7" id="KW-1185">Reference proteome</keyword>
<feature type="coiled-coil region" evidence="4">
    <location>
        <begin position="153"/>
        <end position="180"/>
    </location>
</feature>
<evidence type="ECO:0000313" key="6">
    <source>
        <dbReference type="EMBL" id="WWX23698.1"/>
    </source>
</evidence>
<dbReference type="GO" id="GO:0016787">
    <property type="term" value="F:hydrolase activity"/>
    <property type="evidence" value="ECO:0007669"/>
    <property type="project" value="UniProtKB-KW"/>
</dbReference>
<proteinExistence type="inferred from homology"/>
<feature type="domain" description="Type I restriction modification DNA specificity" evidence="5">
    <location>
        <begin position="187"/>
        <end position="363"/>
    </location>
</feature>
<evidence type="ECO:0000256" key="2">
    <source>
        <dbReference type="ARBA" id="ARBA00022747"/>
    </source>
</evidence>
<dbReference type="PANTHER" id="PTHR43140:SF1">
    <property type="entry name" value="TYPE I RESTRICTION ENZYME ECOKI SPECIFICITY SUBUNIT"/>
    <property type="match status" value="1"/>
</dbReference>
<dbReference type="CDD" id="cd17246">
    <property type="entry name" value="RMtype1_S_SonII-TRD2-CR2_like"/>
    <property type="match status" value="1"/>
</dbReference>
<organism evidence="6 7">
    <name type="scientific">Pseudodesulfovibrio methanolicus</name>
    <dbReference type="NCBI Taxonomy" id="3126690"/>
    <lineage>
        <taxon>Bacteria</taxon>
        <taxon>Pseudomonadati</taxon>
        <taxon>Thermodesulfobacteriota</taxon>
        <taxon>Desulfovibrionia</taxon>
        <taxon>Desulfovibrionales</taxon>
        <taxon>Desulfovibrionaceae</taxon>
    </lineage>
</organism>
<keyword evidence="4" id="KW-0175">Coiled coil</keyword>
<reference evidence="6 7" key="1">
    <citation type="submission" date="2024-03" db="EMBL/GenBank/DDBJ databases">
        <title>Phenotype and Genome Characterization of a Sulfate-Reducing Bacterium Pseudodesulfovibrio sp. strain 5S69, isolated from Petroleum Reservoir in Tatarstan (Russia).</title>
        <authorList>
            <person name="Bidzhieva S.K."/>
            <person name="Kadnikov V."/>
            <person name="Tourova T.P."/>
            <person name="Samigullina S.R."/>
            <person name="Sokolova D.S."/>
            <person name="Poltaraus A.B."/>
            <person name="Avtukh A.N."/>
            <person name="Tereshina V.M."/>
            <person name="Mardanov A.V."/>
            <person name="Nazina T.N."/>
        </authorList>
    </citation>
    <scope>NUCLEOTIDE SEQUENCE [LARGE SCALE GENOMIC DNA]</scope>
    <source>
        <strain evidence="6 7">5S69</strain>
    </source>
</reference>
<keyword evidence="3" id="KW-0238">DNA-binding</keyword>
<dbReference type="RefSeq" id="WP_338669395.1">
    <property type="nucleotide sequence ID" value="NZ_CP146609.1"/>
</dbReference>
<dbReference type="InterPro" id="IPR051212">
    <property type="entry name" value="Type-I_RE_S_subunit"/>
</dbReference>